<protein>
    <submittedName>
        <fullName evidence="1">Uncharacterized protein</fullName>
    </submittedName>
</protein>
<name>A0A0A6Q240_CLOBU</name>
<dbReference type="AlphaFoldDB" id="A0A0A6Q240"/>
<evidence type="ECO:0000313" key="2">
    <source>
        <dbReference type="Proteomes" id="UP000238081"/>
    </source>
</evidence>
<organism evidence="1 2">
    <name type="scientific">Clostridium butyricum</name>
    <dbReference type="NCBI Taxonomy" id="1492"/>
    <lineage>
        <taxon>Bacteria</taxon>
        <taxon>Bacillati</taxon>
        <taxon>Bacillota</taxon>
        <taxon>Clostridia</taxon>
        <taxon>Eubacteriales</taxon>
        <taxon>Clostridiaceae</taxon>
        <taxon>Clostridium</taxon>
    </lineage>
</organism>
<dbReference type="RefSeq" id="WP_043661508.1">
    <property type="nucleotide sequence ID" value="NZ_JSEG01000001.1"/>
</dbReference>
<evidence type="ECO:0000313" key="1">
    <source>
        <dbReference type="EMBL" id="PPV15759.1"/>
    </source>
</evidence>
<sequence>MVKFHADEYFCPTCEKLVSAGYGLNMAADNIIEKMHEILNAPFISLEDSFDSIKPILGLLQTGYYALVDTELYPLNGNEEFFWKRSNVPELNKASCPIYGGDGLWSQPIPKYIIPTQPPTRFNRNQVEFYRKNDNYRAIAYYLEGYLCGLIDGHHKAVEKNR</sequence>
<comment type="caution">
    <text evidence="1">The sequence shown here is derived from an EMBL/GenBank/DDBJ whole genome shotgun (WGS) entry which is preliminary data.</text>
</comment>
<dbReference type="EMBL" id="LRDH01000096">
    <property type="protein sequence ID" value="PPV15759.1"/>
    <property type="molecule type" value="Genomic_DNA"/>
</dbReference>
<proteinExistence type="predicted"/>
<gene>
    <name evidence="1" type="ORF">AWN73_01305</name>
</gene>
<accession>A0A0A6Q240</accession>
<dbReference type="Proteomes" id="UP000238081">
    <property type="component" value="Unassembled WGS sequence"/>
</dbReference>
<reference evidence="1 2" key="1">
    <citation type="submission" date="2016-01" db="EMBL/GenBank/DDBJ databases">
        <title>Characterization of the Clostridium difficile lineages that are prevalent in Hong Kong and China.</title>
        <authorList>
            <person name="Kwok J.S.-L."/>
            <person name="Lam W.-Y."/>
            <person name="Ip M."/>
            <person name="Chan T.-F."/>
            <person name="Hawkey P.M."/>
            <person name="Tsui S.K.-W."/>
        </authorList>
    </citation>
    <scope>NUCLEOTIDE SEQUENCE [LARGE SCALE GENOMIC DNA]</scope>
    <source>
        <strain evidence="1 2">300064</strain>
    </source>
</reference>